<gene>
    <name evidence="1" type="ORF">F2Q68_00027757</name>
</gene>
<reference evidence="1" key="1">
    <citation type="submission" date="2019-12" db="EMBL/GenBank/DDBJ databases">
        <title>Genome sequencing and annotation of Brassica cretica.</title>
        <authorList>
            <person name="Studholme D.J."/>
            <person name="Sarris P.F."/>
        </authorList>
    </citation>
    <scope>NUCLEOTIDE SEQUENCE</scope>
    <source>
        <strain evidence="1">PFS-001/15</strain>
        <tissue evidence="1">Leaf</tissue>
    </source>
</reference>
<evidence type="ECO:0000313" key="2">
    <source>
        <dbReference type="Proteomes" id="UP000712281"/>
    </source>
</evidence>
<accession>A0A8S9IDE4</accession>
<dbReference type="Proteomes" id="UP000712281">
    <property type="component" value="Unassembled WGS sequence"/>
</dbReference>
<evidence type="ECO:0000313" key="1">
    <source>
        <dbReference type="EMBL" id="KAF2567232.1"/>
    </source>
</evidence>
<dbReference type="EMBL" id="QGKW02001911">
    <property type="protein sequence ID" value="KAF2567232.1"/>
    <property type="molecule type" value="Genomic_DNA"/>
</dbReference>
<comment type="caution">
    <text evidence="1">The sequence shown here is derived from an EMBL/GenBank/DDBJ whole genome shotgun (WGS) entry which is preliminary data.</text>
</comment>
<protein>
    <recommendedName>
        <fullName evidence="3">F-box domain-containing protein</fullName>
    </recommendedName>
</protein>
<sequence>MEKEEQSSELPSLTASLPHDLVVDILARVSRSDYPALSLVDDVLYYYELLPLFQNCFKILDVLGVCTRIKVKKSGVRRFRWKDLKEEGMDLGSLQRRLALGSLRCRGVQVPLFLLLGEFRGSLIRRRVWKSGSQEGCLSSYITSFSPLTVSLQVNPSGSLFTFGFSLLIWFCSTSAGDTVRGSTSQLRVFGSRSPQVSEPVMEEYLFGGGSKIGPAFLKVGLVAAVAGACPVWDSVSSAVWRLCTSPVLVVVAKLLIVST</sequence>
<evidence type="ECO:0008006" key="3">
    <source>
        <dbReference type="Google" id="ProtNLM"/>
    </source>
</evidence>
<organism evidence="1 2">
    <name type="scientific">Brassica cretica</name>
    <name type="common">Mustard</name>
    <dbReference type="NCBI Taxonomy" id="69181"/>
    <lineage>
        <taxon>Eukaryota</taxon>
        <taxon>Viridiplantae</taxon>
        <taxon>Streptophyta</taxon>
        <taxon>Embryophyta</taxon>
        <taxon>Tracheophyta</taxon>
        <taxon>Spermatophyta</taxon>
        <taxon>Magnoliopsida</taxon>
        <taxon>eudicotyledons</taxon>
        <taxon>Gunneridae</taxon>
        <taxon>Pentapetalae</taxon>
        <taxon>rosids</taxon>
        <taxon>malvids</taxon>
        <taxon>Brassicales</taxon>
        <taxon>Brassicaceae</taxon>
        <taxon>Brassiceae</taxon>
        <taxon>Brassica</taxon>
    </lineage>
</organism>
<dbReference type="AlphaFoldDB" id="A0A8S9IDE4"/>
<proteinExistence type="predicted"/>
<name>A0A8S9IDE4_BRACR</name>